<comment type="similarity">
    <text evidence="3">Belongs to the mycobacterial A85 antigen family.</text>
</comment>
<dbReference type="Proteomes" id="UP001269375">
    <property type="component" value="Unassembled WGS sequence"/>
</dbReference>
<dbReference type="GO" id="GO:0016787">
    <property type="term" value="F:hydrolase activity"/>
    <property type="evidence" value="ECO:0007669"/>
    <property type="project" value="UniProtKB-KW"/>
</dbReference>
<protein>
    <recommendedName>
        <fullName evidence="7">Acyl-CoA:diacylglycerol acyltransferase</fullName>
        <ecNumber evidence="4">2.3.1.122</ecNumber>
        <ecNumber evidence="5">2.3.1.20</ecNumber>
    </recommendedName>
</protein>
<evidence type="ECO:0000313" key="10">
    <source>
        <dbReference type="Proteomes" id="UP001269375"/>
    </source>
</evidence>
<keyword evidence="6 9" id="KW-0378">Hydrolase</keyword>
<dbReference type="InterPro" id="IPR000801">
    <property type="entry name" value="Esterase-like"/>
</dbReference>
<evidence type="ECO:0000256" key="2">
    <source>
        <dbReference type="ARBA" id="ARBA00005622"/>
    </source>
</evidence>
<evidence type="ECO:0000256" key="1">
    <source>
        <dbReference type="ARBA" id="ARBA00000697"/>
    </source>
</evidence>
<reference evidence="9 10" key="1">
    <citation type="submission" date="2023-04" db="EMBL/GenBank/DDBJ databases">
        <title>A long-awaited taxogenomic arrangement of the family Halomonadaceae.</title>
        <authorList>
            <person name="De La Haba R."/>
            <person name="Chuvochina M."/>
            <person name="Wittouck S."/>
            <person name="Arahal D.R."/>
            <person name="Sanchez-Porro C."/>
            <person name="Hugenholtz P."/>
            <person name="Ventosa A."/>
        </authorList>
    </citation>
    <scope>NUCLEOTIDE SEQUENCE [LARGE SCALE GENOMIC DNA]</scope>
    <source>
        <strain evidence="9 10">DSM 22428</strain>
    </source>
</reference>
<dbReference type="EC" id="2.3.1.20" evidence="5"/>
<name>A0ABU1GUA2_9GAMM</name>
<dbReference type="EC" id="2.3.1.122" evidence="4"/>
<dbReference type="SUPFAM" id="SSF53474">
    <property type="entry name" value="alpha/beta-Hydrolases"/>
    <property type="match status" value="1"/>
</dbReference>
<evidence type="ECO:0000256" key="5">
    <source>
        <dbReference type="ARBA" id="ARBA00013244"/>
    </source>
</evidence>
<organism evidence="9 10">
    <name type="scientific">Larsenimonas suaedae</name>
    <dbReference type="NCBI Taxonomy" id="1851019"/>
    <lineage>
        <taxon>Bacteria</taxon>
        <taxon>Pseudomonadati</taxon>
        <taxon>Pseudomonadota</taxon>
        <taxon>Gammaproteobacteria</taxon>
        <taxon>Oceanospirillales</taxon>
        <taxon>Halomonadaceae</taxon>
        <taxon>Larsenimonas</taxon>
    </lineage>
</organism>
<dbReference type="RefSeq" id="WP_251591786.1">
    <property type="nucleotide sequence ID" value="NZ_JAMLJI010000001.1"/>
</dbReference>
<sequence length="318" mass="34911">MSRSRCSLSRRHVLSTGALALAGLSLPGWAWARPDLSRSIEPTIAKRGHPDYRFEQFTRHKGDGRYRIWLAIPKGTPPEKGFPIVYALDGNGALDDTTPTLLSALARAHPPIIVYLGYDTDKRFDVRQRHRDYTPARPGESMVDRDGGPAGGATAFLTQVLDHWRPELERTLPVNANDRTFWGHSFGGLCVLNAFLTRPETMASFIAASPSLGWGDALIPTMARQWHPPTTARPSLWLLKGGKEHTKTPPGAPAASDNDVMDIFELKETLSERAPDVAVETTLLPDYGHGQMFTASLRMALARVAGLDPTPWGTLESA</sequence>
<dbReference type="Pfam" id="PF00756">
    <property type="entry name" value="Esterase"/>
    <property type="match status" value="1"/>
</dbReference>
<comment type="similarity">
    <text evidence="2">Belongs to the esterase D family.</text>
</comment>
<dbReference type="PROSITE" id="PS51318">
    <property type="entry name" value="TAT"/>
    <property type="match status" value="1"/>
</dbReference>
<dbReference type="Gene3D" id="3.40.50.1820">
    <property type="entry name" value="alpha/beta hydrolase"/>
    <property type="match status" value="1"/>
</dbReference>
<proteinExistence type="inferred from homology"/>
<dbReference type="InterPro" id="IPR006311">
    <property type="entry name" value="TAT_signal"/>
</dbReference>
<keyword evidence="10" id="KW-1185">Reference proteome</keyword>
<dbReference type="PANTHER" id="PTHR40841">
    <property type="entry name" value="SIDEROPHORE TRIACETYLFUSARININE C ESTERASE"/>
    <property type="match status" value="1"/>
</dbReference>
<accession>A0ABU1GUA2</accession>
<dbReference type="InterPro" id="IPR029058">
    <property type="entry name" value="AB_hydrolase_fold"/>
</dbReference>
<evidence type="ECO:0000256" key="6">
    <source>
        <dbReference type="ARBA" id="ARBA00022801"/>
    </source>
</evidence>
<dbReference type="EMBL" id="JARWAO010000002">
    <property type="protein sequence ID" value="MDR5895576.1"/>
    <property type="molecule type" value="Genomic_DNA"/>
</dbReference>
<gene>
    <name evidence="9" type="ORF">QC825_05770</name>
</gene>
<dbReference type="InterPro" id="IPR052558">
    <property type="entry name" value="Siderophore_Hydrolase_D"/>
</dbReference>
<evidence type="ECO:0000256" key="3">
    <source>
        <dbReference type="ARBA" id="ARBA00005874"/>
    </source>
</evidence>
<evidence type="ECO:0000256" key="7">
    <source>
        <dbReference type="ARBA" id="ARBA00032572"/>
    </source>
</evidence>
<evidence type="ECO:0000313" key="9">
    <source>
        <dbReference type="EMBL" id="MDR5895576.1"/>
    </source>
</evidence>
<dbReference type="PANTHER" id="PTHR40841:SF2">
    <property type="entry name" value="SIDEROPHORE-DEGRADING ESTERASE (EUROFUNG)"/>
    <property type="match status" value="1"/>
</dbReference>
<evidence type="ECO:0000256" key="8">
    <source>
        <dbReference type="ARBA" id="ARBA00048109"/>
    </source>
</evidence>
<comment type="catalytic activity">
    <reaction evidence="8">
        <text>an acyl-CoA + a 1,2-diacyl-sn-glycerol = a triacyl-sn-glycerol + CoA</text>
        <dbReference type="Rhea" id="RHEA:10868"/>
        <dbReference type="ChEBI" id="CHEBI:17815"/>
        <dbReference type="ChEBI" id="CHEBI:57287"/>
        <dbReference type="ChEBI" id="CHEBI:58342"/>
        <dbReference type="ChEBI" id="CHEBI:64615"/>
        <dbReference type="EC" id="2.3.1.20"/>
    </reaction>
</comment>
<evidence type="ECO:0000256" key="4">
    <source>
        <dbReference type="ARBA" id="ARBA00012820"/>
    </source>
</evidence>
<comment type="caution">
    <text evidence="9">The sequence shown here is derived from an EMBL/GenBank/DDBJ whole genome shotgun (WGS) entry which is preliminary data.</text>
</comment>
<comment type="catalytic activity">
    <reaction evidence="1">
        <text>2 alpha,alpha'-trehalose 6-mycolate = alpha,alpha'-trehalose 6,6'-bismycolate + alpha,alpha-trehalose</text>
        <dbReference type="Rhea" id="RHEA:23472"/>
        <dbReference type="ChEBI" id="CHEBI:16551"/>
        <dbReference type="ChEBI" id="CHEBI:18195"/>
        <dbReference type="ChEBI" id="CHEBI:18234"/>
        <dbReference type="EC" id="2.3.1.122"/>
    </reaction>
</comment>